<protein>
    <submittedName>
        <fullName evidence="1">Class I SAM-dependent methyltransferase</fullName>
    </submittedName>
</protein>
<dbReference type="Gene3D" id="3.40.50.150">
    <property type="entry name" value="Vaccinia Virus protein VP39"/>
    <property type="match status" value="1"/>
</dbReference>
<dbReference type="GO" id="GO:0032259">
    <property type="term" value="P:methylation"/>
    <property type="evidence" value="ECO:0007669"/>
    <property type="project" value="UniProtKB-KW"/>
</dbReference>
<accession>A0ABX1F414</accession>
<dbReference type="EMBL" id="JAAVTX010000006">
    <property type="protein sequence ID" value="NKE47102.1"/>
    <property type="molecule type" value="Genomic_DNA"/>
</dbReference>
<sequence>MNVEAEDLVEFGRRVTLPFNGREVAARADRASGYVFFDPPPPEELEAYYLHTYQKASTVYYTVETDYEADKNRYHADRILEGVRHFAGRMPQNSVELGCAYGGLVHDMAGRGIAARGFDINAGAVAEGRSVKGNMALEAADNVTALGRLTAPVDLIYSLHVLEHDPKLVQVLRLARQALSADGLLFVAVPNAMYAGSVLRGFKANPWVNYPQHLHMLSPGVIPALCEATGFVPLAWSTGLVFETDDSLARMLSPEGLAHGAPERLALMMSQSGFGMELNMLLAPQRSRIATRHAAEVGVQLAALEAQRRREVAIRGWLCDSAGPPAV</sequence>
<gene>
    <name evidence="1" type="ORF">HB662_20150</name>
</gene>
<comment type="caution">
    <text evidence="1">The sequence shown here is derived from an EMBL/GenBank/DDBJ whole genome shotgun (WGS) entry which is preliminary data.</text>
</comment>
<reference evidence="1 2" key="1">
    <citation type="submission" date="2020-03" db="EMBL/GenBank/DDBJ databases">
        <title>Roseomonas selenitidurans sp. nov. isolated from soil.</title>
        <authorList>
            <person name="Liu H."/>
        </authorList>
    </citation>
    <scope>NUCLEOTIDE SEQUENCE [LARGE SCALE GENOMIC DNA]</scope>
    <source>
        <strain evidence="1 2">JCM 15073</strain>
    </source>
</reference>
<proteinExistence type="predicted"/>
<dbReference type="SUPFAM" id="SSF53335">
    <property type="entry name" value="S-adenosyl-L-methionine-dependent methyltransferases"/>
    <property type="match status" value="1"/>
</dbReference>
<dbReference type="RefSeq" id="WP_168052108.1">
    <property type="nucleotide sequence ID" value="NZ_JAATJR010000006.1"/>
</dbReference>
<evidence type="ECO:0000313" key="1">
    <source>
        <dbReference type="EMBL" id="NKE47102.1"/>
    </source>
</evidence>
<dbReference type="GO" id="GO:0008168">
    <property type="term" value="F:methyltransferase activity"/>
    <property type="evidence" value="ECO:0007669"/>
    <property type="project" value="UniProtKB-KW"/>
</dbReference>
<keyword evidence="1" id="KW-0489">Methyltransferase</keyword>
<dbReference type="CDD" id="cd02440">
    <property type="entry name" value="AdoMet_MTases"/>
    <property type="match status" value="1"/>
</dbReference>
<dbReference type="Proteomes" id="UP000765160">
    <property type="component" value="Unassembled WGS sequence"/>
</dbReference>
<evidence type="ECO:0000313" key="2">
    <source>
        <dbReference type="Proteomes" id="UP000765160"/>
    </source>
</evidence>
<keyword evidence="1" id="KW-0808">Transferase</keyword>
<dbReference type="Pfam" id="PF13489">
    <property type="entry name" value="Methyltransf_23"/>
    <property type="match status" value="1"/>
</dbReference>
<name>A0ABX1F414_9PROT</name>
<organism evidence="1 2">
    <name type="scientific">Falsiroseomonas frigidaquae</name>
    <dbReference type="NCBI Taxonomy" id="487318"/>
    <lineage>
        <taxon>Bacteria</taxon>
        <taxon>Pseudomonadati</taxon>
        <taxon>Pseudomonadota</taxon>
        <taxon>Alphaproteobacteria</taxon>
        <taxon>Acetobacterales</taxon>
        <taxon>Roseomonadaceae</taxon>
        <taxon>Falsiroseomonas</taxon>
    </lineage>
</organism>
<keyword evidence="2" id="KW-1185">Reference proteome</keyword>
<dbReference type="InterPro" id="IPR029063">
    <property type="entry name" value="SAM-dependent_MTases_sf"/>
</dbReference>